<keyword evidence="4" id="KW-0963">Cytoplasm</keyword>
<feature type="compositionally biased region" description="Basic residues" evidence="8">
    <location>
        <begin position="953"/>
        <end position="964"/>
    </location>
</feature>
<dbReference type="InterPro" id="IPR008532">
    <property type="entry name" value="NFACT_RNA-bd"/>
</dbReference>
<dbReference type="PANTHER" id="PTHR15239">
    <property type="entry name" value="NUCLEAR EXPORT MEDIATOR FACTOR NEMF"/>
    <property type="match status" value="1"/>
</dbReference>
<dbReference type="PANTHER" id="PTHR15239:SF6">
    <property type="entry name" value="RIBOSOME QUALITY CONTROL COMPLEX SUBUNIT NEMF"/>
    <property type="match status" value="1"/>
</dbReference>
<reference evidence="11" key="2">
    <citation type="submission" date="2021-01" db="UniProtKB">
        <authorList>
            <consortium name="EnsemblMetazoa"/>
        </authorList>
    </citation>
    <scope>IDENTIFICATION</scope>
</reference>
<dbReference type="GO" id="GO:0072344">
    <property type="term" value="P:rescue of stalled ribosome"/>
    <property type="evidence" value="ECO:0000318"/>
    <property type="project" value="GO_Central"/>
</dbReference>
<dbReference type="InterPro" id="IPR021846">
    <property type="entry name" value="NFACT-C"/>
</dbReference>
<sequence>MKSRFTTIDLRAILYEIGSKLLGLRVLNVYDVNNKTYLIRLGGTDQKVVLLFESGTRMHTTSFDWPKSQMPSNFSMKLRKHLKSRRLTEIKQLGVDRVVDLQFGSDEAAYHVIVELYDRGNVALTDHEYTILTLLRTRKDSEDVRFAVRERYPVDTARHPDPIPSLERIQEILAAGKPGDNIRKLLNPHFIYGPALIEHCLLNQGFPSNAKGNNGFDIQQDMSRVMTSLSEGEQYVEKSGSECKGYIIQKREKKPAASQDGEDAELLTYTEFHPFLFKQHESQPYLEFDTFDQAADEFFSKMESQKLDMKVIQQERGALKKLDNVKKDHEKRISSLQQNQELNEKKGALIEINLPLVEQALRVVRSAVANQIDWKEIDSIIKEAQTQGDPVALAIRSLRLDTNHFQMLLRDPYKQYDDADEGEEDGARPMLVDIDIAQSAYANARKYFVQKKTSQKKEQKTMESSSKAIKSAEKKTMQALKDVATVASINKSRKTYWFEKYYWCISSENYIIIAGRDQQQNEIVVKKYLSPGDIYVHADIHGASSVIIKNPKGGPVPPKTLQEAGTMAVCYSVAWDAKVITSAWWVRHDQVSKTAPTGEFLTTGSFMVRGKKNFLPPTQLVMGFGFLMKIDESCAWRHKDERRIRGTDDEDLSSVADTVETDIVVEDIEEDDDEDGSTEADIQEDAETDETEIKEEQEDEDEEVGNKEEEEVEEEVEEQSSEVKQEVDDDKENFYPDTTIQLHHVQGERYESQRTCGSSVMSAGSYQSGDGDIDEDGKAIIYLGDDVPIVLGGPKIKPQHKANPKLTAKQKRDLKKQKKREEGPAPDRPDESTPDTGTRDEEENSQEEGEEKNERVAEVEDDEEEEGKTEEQNTGAPSVSRSVSQSSSNTNLPPAKRGQKHKQKKIKQKYKDQDEEERRLKMEILASAGNSKEIKGKKGRKAKRQEEQLQQAHQKHLQAQKKNSKQNEQPKQQSNKDGQQNPQKKRQGMSVLSQGRTDGQEQGQRLEVTEEVEGDGTGVEAEEVVGGDEQKENAEQSEESSIKPVIKTHTWQAKKKKETTDEQNQEESDDEVDAAEANSKLMEESVSVLDTLTGCPDPEDLLLFAIPVCAPYNVMNSYKFKVKLTPGTGKKGKAAKTTLNMFQHSKETTPREKDLFKGVKDADLSRNIPGKVKLSAPNRNQKKKKK</sequence>
<feature type="region of interest" description="Disordered" evidence="8">
    <location>
        <begin position="1166"/>
        <end position="1186"/>
    </location>
</feature>
<feature type="compositionally biased region" description="Acidic residues" evidence="8">
    <location>
        <begin position="1009"/>
        <end position="1026"/>
    </location>
</feature>
<dbReference type="EnsemblMetazoa" id="XM_030978719">
    <property type="protein sequence ID" value="XP_030834579"/>
    <property type="gene ID" value="LOC764237"/>
</dbReference>
<keyword evidence="6" id="KW-0539">Nucleus</keyword>
<dbReference type="Gene3D" id="2.30.310.10">
    <property type="entry name" value="ibrinogen binding protein from staphylococcus aureus domain"/>
    <property type="match status" value="1"/>
</dbReference>
<feature type="compositionally biased region" description="Basic and acidic residues" evidence="8">
    <location>
        <begin position="819"/>
        <end position="831"/>
    </location>
</feature>
<feature type="compositionally biased region" description="Basic residues" evidence="8">
    <location>
        <begin position="897"/>
        <end position="908"/>
    </location>
</feature>
<dbReference type="GeneID" id="764237"/>
<feature type="compositionally biased region" description="Acidic residues" evidence="8">
    <location>
        <begin position="659"/>
        <end position="720"/>
    </location>
</feature>
<feature type="compositionally biased region" description="Acidic residues" evidence="8">
    <location>
        <begin position="859"/>
        <end position="868"/>
    </location>
</feature>
<dbReference type="GO" id="GO:0005634">
    <property type="term" value="C:nucleus"/>
    <property type="evidence" value="ECO:0007669"/>
    <property type="project" value="UniProtKB-SubCell"/>
</dbReference>
<evidence type="ECO:0000256" key="1">
    <source>
        <dbReference type="ARBA" id="ARBA00004123"/>
    </source>
</evidence>
<feature type="compositionally biased region" description="Basic residues" evidence="8">
    <location>
        <begin position="797"/>
        <end position="818"/>
    </location>
</feature>
<accession>A0A7M7NCJ1</accession>
<protein>
    <recommendedName>
        <fullName evidence="13">Nuclear export mediator factor NEMF</fullName>
    </recommendedName>
</protein>
<name>A0A7M7NCJ1_STRPU</name>
<dbReference type="InParanoid" id="A0A7M7NCJ1"/>
<dbReference type="Pfam" id="PF05670">
    <property type="entry name" value="NFACT-R_1"/>
    <property type="match status" value="1"/>
</dbReference>
<feature type="domain" description="NFACT RNA-binding" evidence="9">
    <location>
        <begin position="500"/>
        <end position="610"/>
    </location>
</feature>
<evidence type="ECO:0000313" key="11">
    <source>
        <dbReference type="EnsemblMetazoa" id="XP_030834579"/>
    </source>
</evidence>
<feature type="compositionally biased region" description="Polar residues" evidence="8">
    <location>
        <begin position="966"/>
        <end position="982"/>
    </location>
</feature>
<feature type="coiled-coil region" evidence="7">
    <location>
        <begin position="312"/>
        <end position="346"/>
    </location>
</feature>
<evidence type="ECO:0000256" key="2">
    <source>
        <dbReference type="ARBA" id="ARBA00004496"/>
    </source>
</evidence>
<evidence type="ECO:0000256" key="6">
    <source>
        <dbReference type="ARBA" id="ARBA00023242"/>
    </source>
</evidence>
<dbReference type="GO" id="GO:0000049">
    <property type="term" value="F:tRNA binding"/>
    <property type="evidence" value="ECO:0000318"/>
    <property type="project" value="GO_Central"/>
</dbReference>
<reference evidence="12" key="1">
    <citation type="submission" date="2015-02" db="EMBL/GenBank/DDBJ databases">
        <title>Genome sequencing for Strongylocentrotus purpuratus.</title>
        <authorList>
            <person name="Murali S."/>
            <person name="Liu Y."/>
            <person name="Vee V."/>
            <person name="English A."/>
            <person name="Wang M."/>
            <person name="Skinner E."/>
            <person name="Han Y."/>
            <person name="Muzny D.M."/>
            <person name="Worley K.C."/>
            <person name="Gibbs R.A."/>
        </authorList>
    </citation>
    <scope>NUCLEOTIDE SEQUENCE</scope>
</reference>
<dbReference type="InterPro" id="IPR051608">
    <property type="entry name" value="RQC_Subunit_NEMF"/>
</dbReference>
<dbReference type="NCBIfam" id="NF041120">
    <property type="entry name" value="RqcH_arch"/>
    <property type="match status" value="1"/>
</dbReference>
<feature type="compositionally biased region" description="Polar residues" evidence="8">
    <location>
        <begin position="753"/>
        <end position="768"/>
    </location>
</feature>
<feature type="region of interest" description="Disordered" evidence="8">
    <location>
        <begin position="648"/>
        <end position="776"/>
    </location>
</feature>
<evidence type="ECO:0000259" key="10">
    <source>
        <dbReference type="Pfam" id="PF11923"/>
    </source>
</evidence>
<dbReference type="Proteomes" id="UP000007110">
    <property type="component" value="Unassembled WGS sequence"/>
</dbReference>
<feature type="compositionally biased region" description="Polar residues" evidence="8">
    <location>
        <begin position="990"/>
        <end position="1003"/>
    </location>
</feature>
<dbReference type="GO" id="GO:0005737">
    <property type="term" value="C:cytoplasm"/>
    <property type="evidence" value="ECO:0007669"/>
    <property type="project" value="UniProtKB-SubCell"/>
</dbReference>
<dbReference type="GO" id="GO:0043023">
    <property type="term" value="F:ribosomal large subunit binding"/>
    <property type="evidence" value="ECO:0000318"/>
    <property type="project" value="GO_Central"/>
</dbReference>
<keyword evidence="12" id="KW-1185">Reference proteome</keyword>
<feature type="compositionally biased region" description="Low complexity" evidence="8">
    <location>
        <begin position="878"/>
        <end position="888"/>
    </location>
</feature>
<dbReference type="RefSeq" id="XP_030834579.1">
    <property type="nucleotide sequence ID" value="XM_030978719.1"/>
</dbReference>
<feature type="region of interest" description="Disordered" evidence="8">
    <location>
        <begin position="789"/>
        <end position="1079"/>
    </location>
</feature>
<comment type="similarity">
    <text evidence="3">Belongs to the NEMF family.</text>
</comment>
<dbReference type="AlphaFoldDB" id="A0A7M7NCJ1"/>
<dbReference type="GO" id="GO:1990116">
    <property type="term" value="P:ribosome-associated ubiquitin-dependent protein catabolic process"/>
    <property type="evidence" value="ECO:0000318"/>
    <property type="project" value="GO_Central"/>
</dbReference>
<dbReference type="FunFam" id="2.30.310.10:FF:000001">
    <property type="entry name" value="Nuclear export mediator factor Nemf"/>
    <property type="match status" value="1"/>
</dbReference>
<evidence type="ECO:0000256" key="4">
    <source>
        <dbReference type="ARBA" id="ARBA00022490"/>
    </source>
</evidence>
<evidence type="ECO:0008006" key="13">
    <source>
        <dbReference type="Google" id="ProtNLM"/>
    </source>
</evidence>
<comment type="subcellular location">
    <subcellularLocation>
        <location evidence="2">Cytoplasm</location>
    </subcellularLocation>
    <subcellularLocation>
        <location evidence="1">Nucleus</location>
    </subcellularLocation>
</comment>
<feature type="compositionally biased region" description="Acidic residues" evidence="8">
    <location>
        <begin position="840"/>
        <end position="851"/>
    </location>
</feature>
<dbReference type="OrthoDB" id="207084at2759"/>
<evidence type="ECO:0000256" key="8">
    <source>
        <dbReference type="SAM" id="MobiDB-lite"/>
    </source>
</evidence>
<evidence type="ECO:0000256" key="3">
    <source>
        <dbReference type="ARBA" id="ARBA00008318"/>
    </source>
</evidence>
<evidence type="ECO:0000259" key="9">
    <source>
        <dbReference type="Pfam" id="PF05670"/>
    </source>
</evidence>
<evidence type="ECO:0000313" key="12">
    <source>
        <dbReference type="Proteomes" id="UP000007110"/>
    </source>
</evidence>
<dbReference type="KEGG" id="spu:764237"/>
<dbReference type="OMA" id="MFLEFFA"/>
<proteinExistence type="inferred from homology"/>
<dbReference type="Pfam" id="PF05833">
    <property type="entry name" value="NFACT_N"/>
    <property type="match status" value="1"/>
</dbReference>
<dbReference type="GO" id="GO:1990112">
    <property type="term" value="C:RQC complex"/>
    <property type="evidence" value="ECO:0000318"/>
    <property type="project" value="GO_Central"/>
</dbReference>
<keyword evidence="5 7" id="KW-0175">Coiled coil</keyword>
<dbReference type="Pfam" id="PF11923">
    <property type="entry name" value="NFACT-C"/>
    <property type="match status" value="1"/>
</dbReference>
<feature type="domain" description="NFACT protein C-terminal" evidence="10">
    <location>
        <begin position="1083"/>
        <end position="1174"/>
    </location>
</feature>
<feature type="compositionally biased region" description="Acidic residues" evidence="8">
    <location>
        <begin position="1061"/>
        <end position="1074"/>
    </location>
</feature>
<organism evidence="11 12">
    <name type="scientific">Strongylocentrotus purpuratus</name>
    <name type="common">Purple sea urchin</name>
    <dbReference type="NCBI Taxonomy" id="7668"/>
    <lineage>
        <taxon>Eukaryota</taxon>
        <taxon>Metazoa</taxon>
        <taxon>Echinodermata</taxon>
        <taxon>Eleutherozoa</taxon>
        <taxon>Echinozoa</taxon>
        <taxon>Echinoidea</taxon>
        <taxon>Euechinoidea</taxon>
        <taxon>Echinacea</taxon>
        <taxon>Camarodonta</taxon>
        <taxon>Echinidea</taxon>
        <taxon>Strongylocentrotidae</taxon>
        <taxon>Strongylocentrotus</taxon>
    </lineage>
</organism>
<evidence type="ECO:0000256" key="5">
    <source>
        <dbReference type="ARBA" id="ARBA00023054"/>
    </source>
</evidence>
<feature type="compositionally biased region" description="Basic and acidic residues" evidence="8">
    <location>
        <begin position="909"/>
        <end position="922"/>
    </location>
</feature>
<evidence type="ECO:0000256" key="7">
    <source>
        <dbReference type="SAM" id="Coils"/>
    </source>
</evidence>